<name>A0A3A1WJT5_9HYPH</name>
<dbReference type="Pfam" id="PF06381">
    <property type="entry name" value="Phage_portal_3"/>
    <property type="match status" value="1"/>
</dbReference>
<comment type="catalytic activity">
    <reaction evidence="2">
        <text>3',3',3'-cAAG + H2O = G[3'-5']pA[3'-5']pAp[3'] + H(+)</text>
        <dbReference type="Rhea" id="RHEA:72863"/>
        <dbReference type="ChEBI" id="CHEBI:15377"/>
        <dbReference type="ChEBI" id="CHEBI:15378"/>
        <dbReference type="ChEBI" id="CHEBI:143810"/>
        <dbReference type="ChEBI" id="CHEBI:192532"/>
    </reaction>
    <physiologicalReaction direction="left-to-right" evidence="2">
        <dbReference type="Rhea" id="RHEA:72864"/>
    </physiologicalReaction>
</comment>
<feature type="domain" description="Anti-CBASS protein Acb1-like C-terminal" evidence="10">
    <location>
        <begin position="456"/>
        <end position="597"/>
    </location>
</feature>
<evidence type="ECO:0000256" key="4">
    <source>
        <dbReference type="ARBA" id="ARBA00034244"/>
    </source>
</evidence>
<dbReference type="InterPro" id="IPR006445">
    <property type="entry name" value="Phage-assoc_HI1409"/>
</dbReference>
<dbReference type="Proteomes" id="UP000265750">
    <property type="component" value="Unassembled WGS sequence"/>
</dbReference>
<evidence type="ECO:0000259" key="10">
    <source>
        <dbReference type="Pfam" id="PF23474"/>
    </source>
</evidence>
<gene>
    <name evidence="11" type="ORF">D3218_13025</name>
</gene>
<dbReference type="EMBL" id="QYRN01000006">
    <property type="protein sequence ID" value="RIY00202.1"/>
    <property type="molecule type" value="Genomic_DNA"/>
</dbReference>
<comment type="caution">
    <text evidence="11">The sequence shown here is derived from an EMBL/GenBank/DDBJ whole genome shotgun (WGS) entry which is preliminary data.</text>
</comment>
<dbReference type="GO" id="GO:0016787">
    <property type="term" value="F:hydrolase activity"/>
    <property type="evidence" value="ECO:0007669"/>
    <property type="project" value="UniProtKB-KW"/>
</dbReference>
<evidence type="ECO:0000313" key="11">
    <source>
        <dbReference type="EMBL" id="RIY00202.1"/>
    </source>
</evidence>
<evidence type="ECO:0000259" key="9">
    <source>
        <dbReference type="Pfam" id="PF06381"/>
    </source>
</evidence>
<comment type="similarity">
    <text evidence="6">Belongs to the anti-CBASS protein Acb1 family.</text>
</comment>
<dbReference type="AlphaFoldDB" id="A0A3A1WJT5"/>
<dbReference type="InterPro" id="IPR024459">
    <property type="entry name" value="Acb1-like_N"/>
</dbReference>
<evidence type="ECO:0000256" key="2">
    <source>
        <dbReference type="ARBA" id="ARBA00034233"/>
    </source>
</evidence>
<evidence type="ECO:0000256" key="6">
    <source>
        <dbReference type="ARBA" id="ARBA00034316"/>
    </source>
</evidence>
<evidence type="ECO:0000313" key="12">
    <source>
        <dbReference type="Proteomes" id="UP000265750"/>
    </source>
</evidence>
<evidence type="ECO:0000256" key="1">
    <source>
        <dbReference type="ARBA" id="ARBA00022801"/>
    </source>
</evidence>
<dbReference type="InterPro" id="IPR056175">
    <property type="entry name" value="Acb1-like_C"/>
</dbReference>
<comment type="catalytic activity">
    <reaction evidence="3">
        <text>3',3',3'-c-tri-AMP + H2O = A[3'-5']pA[3'-5']pAp[3'] + H(+)</text>
        <dbReference type="Rhea" id="RHEA:72859"/>
        <dbReference type="ChEBI" id="CHEBI:15377"/>
        <dbReference type="ChEBI" id="CHEBI:15378"/>
        <dbReference type="ChEBI" id="CHEBI:192523"/>
        <dbReference type="ChEBI" id="CHEBI:192530"/>
    </reaction>
    <physiologicalReaction direction="left-to-right" evidence="3">
        <dbReference type="Rhea" id="RHEA:72860"/>
    </physiologicalReaction>
</comment>
<evidence type="ECO:0000256" key="3">
    <source>
        <dbReference type="ARBA" id="ARBA00034240"/>
    </source>
</evidence>
<dbReference type="RefSeq" id="WP_119540512.1">
    <property type="nucleotide sequence ID" value="NZ_QYRN01000006.1"/>
</dbReference>
<dbReference type="Pfam" id="PF23474">
    <property type="entry name" value="Acb1"/>
    <property type="match status" value="1"/>
</dbReference>
<sequence>MRVWDTLSNLITGMGTAKAKSSATVYAYAPMAPGELEAAYRGSWLARKVIDIPAMEMCRAWRLWQAEDDQIEAIEAEEQRLGLKAKTLEAKTKARLYGGAAIVISDGSTELTEELRPDRIQKGGVRFLSVLTCRALTAGEMETDPLSQWVGQPKFYHMRSDGRDIRIHPSRLVRHIGVGLPEDGLGGATSGWGDSVLEPVHKALKDAESAAANIAEMTHETKVDVVKVPNLMAHAADPDYEARFLRRTQLAMTAKSVNNTLLLDKEEEFEQKTMAFGTLPDVLDRFLQIASGAADIPATRLLGQSPAGMNATGESDLRNFYDRIAAGQELELRPAMALLDECLIRSALGSRPPEIHYKWAPLWQMGEKDRAEVNLKNAQAFQIDANSGLFPDSALSKGRINQCVEAGTYPGLENALDEAEGEGDAIDFSAKAGEPEVQPAPVVRMQAAANDAEPRPLYVHRKVLNGAAIRAWAKTQGFTSTLEASDLHVTIAFSRQPLDWMKVGESWEEEIKIAAGGPRVMEQFGEATVLLIPSRSLQWRHEEIKAAGASWDHEEYQPHITISYGGAPADLSAVEPYQGEIVLGPEVFEPLDLDWKAKVTEA</sequence>
<evidence type="ECO:0000256" key="8">
    <source>
        <dbReference type="ARBA" id="ARBA00048123"/>
    </source>
</evidence>
<proteinExistence type="inferred from homology"/>
<dbReference type="OrthoDB" id="7491028at2"/>
<keyword evidence="12" id="KW-1185">Reference proteome</keyword>
<evidence type="ECO:0000256" key="5">
    <source>
        <dbReference type="ARBA" id="ARBA00034283"/>
    </source>
</evidence>
<keyword evidence="1" id="KW-0378">Hydrolase</keyword>
<comment type="catalytic activity">
    <reaction evidence="5">
        <text>3',3'-cGAMP + H2O = G[3'-5']pAp[3'] + H(+)</text>
        <dbReference type="Rhea" id="RHEA:72831"/>
        <dbReference type="ChEBI" id="CHEBI:15377"/>
        <dbReference type="ChEBI" id="CHEBI:15378"/>
        <dbReference type="ChEBI" id="CHEBI:71501"/>
        <dbReference type="ChEBI" id="CHEBI:192497"/>
    </reaction>
    <physiologicalReaction direction="left-to-right" evidence="5">
        <dbReference type="Rhea" id="RHEA:72832"/>
    </physiologicalReaction>
</comment>
<feature type="domain" description="Anti-CBASS protein Acb1-like N-terminal" evidence="9">
    <location>
        <begin position="35"/>
        <end position="382"/>
    </location>
</feature>
<dbReference type="NCBIfam" id="TIGR01555">
    <property type="entry name" value="phge_rel_HI1409"/>
    <property type="match status" value="1"/>
</dbReference>
<organism evidence="11 12">
    <name type="scientific">Aureimonas flava</name>
    <dbReference type="NCBI Taxonomy" id="2320271"/>
    <lineage>
        <taxon>Bacteria</taxon>
        <taxon>Pseudomonadati</taxon>
        <taxon>Pseudomonadota</taxon>
        <taxon>Alphaproteobacteria</taxon>
        <taxon>Hyphomicrobiales</taxon>
        <taxon>Aurantimonadaceae</taxon>
        <taxon>Aureimonas</taxon>
    </lineage>
</organism>
<comment type="catalytic activity">
    <reaction evidence="8">
        <text>3',3'-cUAMP + H2O = U[3'-5']pAp[3'] + H(+)</text>
        <dbReference type="Rhea" id="RHEA:72835"/>
        <dbReference type="ChEBI" id="CHEBI:15377"/>
        <dbReference type="ChEBI" id="CHEBI:15378"/>
        <dbReference type="ChEBI" id="CHEBI:143809"/>
        <dbReference type="ChEBI" id="CHEBI:192498"/>
    </reaction>
    <physiologicalReaction direction="left-to-right" evidence="8">
        <dbReference type="Rhea" id="RHEA:72836"/>
    </physiologicalReaction>
</comment>
<protein>
    <recommendedName>
        <fullName evidence="7">Anti-CBASS protein Acb1</fullName>
    </recommendedName>
</protein>
<evidence type="ECO:0000256" key="7">
    <source>
        <dbReference type="ARBA" id="ARBA00034343"/>
    </source>
</evidence>
<accession>A0A3A1WJT5</accession>
<comment type="catalytic activity">
    <reaction evidence="4">
        <text>3',3',3'-cAAG + H2O = A[3'-5']pG[3'-5']pAp[3'] + H(+)</text>
        <dbReference type="Rhea" id="RHEA:72867"/>
        <dbReference type="ChEBI" id="CHEBI:15377"/>
        <dbReference type="ChEBI" id="CHEBI:15378"/>
        <dbReference type="ChEBI" id="CHEBI:143810"/>
        <dbReference type="ChEBI" id="CHEBI:192533"/>
    </reaction>
    <physiologicalReaction direction="left-to-right" evidence="4">
        <dbReference type="Rhea" id="RHEA:72868"/>
    </physiologicalReaction>
</comment>
<reference evidence="12" key="1">
    <citation type="submission" date="2018-09" db="EMBL/GenBank/DDBJ databases">
        <authorList>
            <person name="Tuo L."/>
        </authorList>
    </citation>
    <scope>NUCLEOTIDE SEQUENCE [LARGE SCALE GENOMIC DNA]</scope>
    <source>
        <strain evidence="12">M2BS4Y-1</strain>
    </source>
</reference>